<protein>
    <recommendedName>
        <fullName evidence="4">DUF3304 domain-containing protein</fullName>
    </recommendedName>
</protein>
<name>A0A133XIS7_9RHOO</name>
<keyword evidence="3" id="KW-1185">Reference proteome</keyword>
<reference evidence="2 3" key="1">
    <citation type="submission" date="2015-12" db="EMBL/GenBank/DDBJ databases">
        <title>Nitrous oxide reduction kinetics distinguish bacteria harboring typical versus atypical NosZ.</title>
        <authorList>
            <person name="Yoon S."/>
            <person name="Nissen S."/>
            <person name="Park D."/>
            <person name="Sanford R.A."/>
            <person name="Loeffler F.E."/>
        </authorList>
    </citation>
    <scope>NUCLEOTIDE SEQUENCE [LARGE SCALE GENOMIC DNA]</scope>
    <source>
        <strain evidence="2 3">ATCC BAA-841</strain>
    </source>
</reference>
<dbReference type="EMBL" id="LODL01000019">
    <property type="protein sequence ID" value="KXB30842.1"/>
    <property type="molecule type" value="Genomic_DNA"/>
</dbReference>
<evidence type="ECO:0000256" key="1">
    <source>
        <dbReference type="SAM" id="SignalP"/>
    </source>
</evidence>
<dbReference type="AlphaFoldDB" id="A0A133XIS7"/>
<dbReference type="PROSITE" id="PS51257">
    <property type="entry name" value="PROKAR_LIPOPROTEIN"/>
    <property type="match status" value="1"/>
</dbReference>
<dbReference type="Proteomes" id="UP000070186">
    <property type="component" value="Unassembled WGS sequence"/>
</dbReference>
<dbReference type="STRING" id="281362.AT959_08960"/>
<keyword evidence="1" id="KW-0732">Signal</keyword>
<accession>A0A133XIS7</accession>
<gene>
    <name evidence="2" type="ORF">AT959_08960</name>
</gene>
<dbReference type="RefSeq" id="WP_066882638.1">
    <property type="nucleotide sequence ID" value="NZ_LODL01000019.1"/>
</dbReference>
<dbReference type="Pfam" id="PF11745">
    <property type="entry name" value="DUF3304"/>
    <property type="match status" value="1"/>
</dbReference>
<organism evidence="2 3">
    <name type="scientific">Dechloromonas denitrificans</name>
    <dbReference type="NCBI Taxonomy" id="281362"/>
    <lineage>
        <taxon>Bacteria</taxon>
        <taxon>Pseudomonadati</taxon>
        <taxon>Pseudomonadota</taxon>
        <taxon>Betaproteobacteria</taxon>
        <taxon>Rhodocyclales</taxon>
        <taxon>Azonexaceae</taxon>
        <taxon>Dechloromonas</taxon>
    </lineage>
</organism>
<feature type="signal peptide" evidence="1">
    <location>
        <begin position="1"/>
        <end position="22"/>
    </location>
</feature>
<proteinExistence type="predicted"/>
<feature type="chain" id="PRO_5007459453" description="DUF3304 domain-containing protein" evidence="1">
    <location>
        <begin position="23"/>
        <end position="169"/>
    </location>
</feature>
<sequence>MSKQIQSTKDWLLACLIGFALAACSWDETVAVSYGAYNHTDESIVSIVINGEGGILNASAHGEGGGVCCVVLPKRWRQGLMATIKWQEDDIPIFNPDGTRQFIDGVPATKESPWKERTVEVPKYEGELGTFFIHIFPGDEVKVLVHKYAAGYEGHPFPHPDSDKSPKGK</sequence>
<evidence type="ECO:0000313" key="3">
    <source>
        <dbReference type="Proteomes" id="UP000070186"/>
    </source>
</evidence>
<evidence type="ECO:0000313" key="2">
    <source>
        <dbReference type="EMBL" id="KXB30842.1"/>
    </source>
</evidence>
<comment type="caution">
    <text evidence="2">The sequence shown here is derived from an EMBL/GenBank/DDBJ whole genome shotgun (WGS) entry which is preliminary data.</text>
</comment>
<evidence type="ECO:0008006" key="4">
    <source>
        <dbReference type="Google" id="ProtNLM"/>
    </source>
</evidence>
<dbReference type="InterPro" id="IPR021733">
    <property type="entry name" value="DUF3304"/>
</dbReference>